<feature type="compositionally biased region" description="Polar residues" evidence="1">
    <location>
        <begin position="40"/>
        <end position="53"/>
    </location>
</feature>
<evidence type="ECO:0000256" key="1">
    <source>
        <dbReference type="SAM" id="MobiDB-lite"/>
    </source>
</evidence>
<feature type="compositionally biased region" description="Low complexity" evidence="1">
    <location>
        <begin position="128"/>
        <end position="147"/>
    </location>
</feature>
<feature type="compositionally biased region" description="Basic and acidic residues" evidence="1">
    <location>
        <begin position="877"/>
        <end position="890"/>
    </location>
</feature>
<name>A0AAD9J7M4_9ANNE</name>
<feature type="compositionally biased region" description="Polar residues" evidence="1">
    <location>
        <begin position="700"/>
        <end position="709"/>
    </location>
</feature>
<feature type="compositionally biased region" description="Low complexity" evidence="1">
    <location>
        <begin position="307"/>
        <end position="343"/>
    </location>
</feature>
<feature type="compositionally biased region" description="Low complexity" evidence="1">
    <location>
        <begin position="430"/>
        <end position="452"/>
    </location>
</feature>
<keyword evidence="3" id="KW-1185">Reference proteome</keyword>
<sequence>MKHDKQPCIITKMRLPSPQKTNVKCPTVSHSNKKDGITQGRHSTSTPASSATNLNKLSRCHYSSLDRGSQQLTCPNNNLVTTNNSGSDVDLSQFKSPLIQDASISAEMRQFRWRSGSLGKQRGKESGRQSGIPSRSSSPNPRSIPVRGNRSLGPSRPASADKNLNKIQSGGSSSLESHRNANSTPVSRPGSASGSTGITGKDKSMLDKFKLFKDKGDKSKGSGGKSKNGTPPPPPVRVSSATDKSTSRLATGEGATGGSANPSTNSPKLSLKLGKKGFGRSGKKEAVPVTAPQAPTTTTPPEEPNSRRASSASSSIPSRTASTTSVSSTASTNAKKNSSSSSSRTATNERPDSSRGSASSKIAGSSQGRSKSASKSGSTTSSGSNSGTGLSATSPTSGSGIPKPGTGSSLGRQGKDGKMKLPSGVGGKSSGSSLSGGRNKDNSTTSATANSTGTQGHSVHQGKQANVSQGHSTDQSVHGASPGGHPQSRMGVPKELIIDPKQSISKSVKVNNTNFAQQDISPEKIMTSAHDKNANLRAASAGMYHNSSGHSNIRDERLNNSRSLDRSHGSRSTDKLAHNLSPGVPSNPRSVSPNNMTSGHMSKVQNKMAASGSHGNHVVQSPPQKVDSDTQTAASVVQSHAMKQQQQKQQQQHLMQQQMQHMSFQQQQQYMAQQHHMMQQQQQQQHQGSYQKPPHYGGRQQVSSSQGHSLPSPVHHQAQLPDGLASPRHQQQPVHTGSIPSPRHSQQQHGSLPGSRQPVHHGSLPSPRQQQQQQHAGMPPPHYQQQGNLPSPQQQQQQPIGMPAGSLPQVDNQPPSHQPAAQVVMPKAHPVVQMGKAQIQQPKYHNNPKVPPQVQQNGQPIQDNIRNNQGSPKQSPRPRDQRHHLVDATKKQSNSSLSSAGDDSNVSSSNSTSNSNNSASSTDSVIYRPSSCDEVESGMDSDTNTRLVSSTAPPLDHISSLRQQKREKDSPQRNLAPRKVETTFDADVKTDEKNAAKPATPKEPLTSTGEEMDSFDVDIKPMQPLMRSTPYAYLRNLPLLRPSLHIPTLSNQNQGLASSASSRLGVNRPLIDPSKLYTNSMKRTMSHSLDTDYGSDIEGFDVAAGYMSDGDILRSSRTDDINSGYMSEGGASLYAKRMQQRFREGIMAVKECMQKSSAMPDDDSFWFVSDSEKRIGYLRFG</sequence>
<dbReference type="Proteomes" id="UP001208570">
    <property type="component" value="Unassembled WGS sequence"/>
</dbReference>
<feature type="compositionally biased region" description="Basic and acidic residues" evidence="1">
    <location>
        <begin position="552"/>
        <end position="577"/>
    </location>
</feature>
<feature type="compositionally biased region" description="Polar residues" evidence="1">
    <location>
        <begin position="354"/>
        <end position="363"/>
    </location>
</feature>
<feature type="compositionally biased region" description="Polar residues" evidence="1">
    <location>
        <begin position="239"/>
        <end position="249"/>
    </location>
</feature>
<feature type="compositionally biased region" description="Polar residues" evidence="1">
    <location>
        <begin position="618"/>
        <end position="637"/>
    </location>
</feature>
<feature type="compositionally biased region" description="Low complexity" evidence="1">
    <location>
        <begin position="784"/>
        <end position="799"/>
    </location>
</feature>
<comment type="caution">
    <text evidence="2">The sequence shown here is derived from an EMBL/GenBank/DDBJ whole genome shotgun (WGS) entry which is preliminary data.</text>
</comment>
<dbReference type="EMBL" id="JAODUP010000513">
    <property type="protein sequence ID" value="KAK2148137.1"/>
    <property type="molecule type" value="Genomic_DNA"/>
</dbReference>
<feature type="compositionally biased region" description="Low complexity" evidence="1">
    <location>
        <begin position="287"/>
        <end position="300"/>
    </location>
</feature>
<gene>
    <name evidence="2" type="ORF">LSH36_513g01028</name>
</gene>
<feature type="compositionally biased region" description="Polar residues" evidence="1">
    <location>
        <begin position="453"/>
        <end position="478"/>
    </location>
</feature>
<feature type="region of interest" description="Disordered" evidence="1">
    <location>
        <begin position="114"/>
        <end position="1011"/>
    </location>
</feature>
<accession>A0AAD9J7M4</accession>
<evidence type="ECO:0000313" key="3">
    <source>
        <dbReference type="Proteomes" id="UP001208570"/>
    </source>
</evidence>
<feature type="compositionally biased region" description="Low complexity" evidence="1">
    <location>
        <begin position="893"/>
        <end position="925"/>
    </location>
</feature>
<feature type="compositionally biased region" description="Polar residues" evidence="1">
    <location>
        <begin position="853"/>
        <end position="874"/>
    </location>
</feature>
<feature type="compositionally biased region" description="Basic and acidic residues" evidence="1">
    <location>
        <begin position="978"/>
        <end position="995"/>
    </location>
</feature>
<evidence type="ECO:0000313" key="2">
    <source>
        <dbReference type="EMBL" id="KAK2148137.1"/>
    </source>
</evidence>
<feature type="compositionally biased region" description="Polar residues" evidence="1">
    <location>
        <begin position="502"/>
        <end position="520"/>
    </location>
</feature>
<protein>
    <submittedName>
        <fullName evidence="2">Uncharacterized protein</fullName>
    </submittedName>
</protein>
<feature type="compositionally biased region" description="Low complexity" evidence="1">
    <location>
        <begin position="638"/>
        <end position="687"/>
    </location>
</feature>
<feature type="compositionally biased region" description="Polar residues" evidence="1">
    <location>
        <begin position="587"/>
        <end position="605"/>
    </location>
</feature>
<feature type="compositionally biased region" description="Polar residues" evidence="1">
    <location>
        <begin position="728"/>
        <end position="750"/>
    </location>
</feature>
<feature type="compositionally biased region" description="Low complexity" evidence="1">
    <location>
        <begin position="364"/>
        <end position="394"/>
    </location>
</feature>
<dbReference type="AlphaFoldDB" id="A0AAD9J7M4"/>
<proteinExistence type="predicted"/>
<reference evidence="2" key="1">
    <citation type="journal article" date="2023" name="Mol. Biol. Evol.">
        <title>Third-Generation Sequencing Reveals the Adaptive Role of the Epigenome in Three Deep-Sea Polychaetes.</title>
        <authorList>
            <person name="Perez M."/>
            <person name="Aroh O."/>
            <person name="Sun Y."/>
            <person name="Lan Y."/>
            <person name="Juniper S.K."/>
            <person name="Young C.R."/>
            <person name="Angers B."/>
            <person name="Qian P.Y."/>
        </authorList>
    </citation>
    <scope>NUCLEOTIDE SEQUENCE</scope>
    <source>
        <strain evidence="2">P08H-3</strain>
    </source>
</reference>
<organism evidence="2 3">
    <name type="scientific">Paralvinella palmiformis</name>
    <dbReference type="NCBI Taxonomy" id="53620"/>
    <lineage>
        <taxon>Eukaryota</taxon>
        <taxon>Metazoa</taxon>
        <taxon>Spiralia</taxon>
        <taxon>Lophotrochozoa</taxon>
        <taxon>Annelida</taxon>
        <taxon>Polychaeta</taxon>
        <taxon>Sedentaria</taxon>
        <taxon>Canalipalpata</taxon>
        <taxon>Terebellida</taxon>
        <taxon>Terebelliformia</taxon>
        <taxon>Alvinellidae</taxon>
        <taxon>Paralvinella</taxon>
    </lineage>
</organism>
<feature type="compositionally biased region" description="Polar residues" evidence="1">
    <location>
        <begin position="940"/>
        <end position="952"/>
    </location>
</feature>
<feature type="region of interest" description="Disordered" evidence="1">
    <location>
        <begin position="16"/>
        <end position="53"/>
    </location>
</feature>
<feature type="compositionally biased region" description="Basic and acidic residues" evidence="1">
    <location>
        <begin position="200"/>
        <end position="220"/>
    </location>
</feature>
<feature type="compositionally biased region" description="Polar residues" evidence="1">
    <location>
        <begin position="165"/>
        <end position="198"/>
    </location>
</feature>
<feature type="compositionally biased region" description="Polar residues" evidence="1">
    <location>
        <begin position="18"/>
        <end position="30"/>
    </location>
</feature>